<dbReference type="EMBL" id="AYTS01000082">
    <property type="protein sequence ID" value="OOP56426.1"/>
    <property type="molecule type" value="Genomic_DNA"/>
</dbReference>
<dbReference type="STRING" id="1004156.AYP45_09085"/>
<feature type="transmembrane region" description="Helical" evidence="1">
    <location>
        <begin position="73"/>
        <end position="92"/>
    </location>
</feature>
<protein>
    <recommendedName>
        <fullName evidence="4">Cytochrome b/b6 C-terminal region profile domain-containing protein</fullName>
    </recommendedName>
</protein>
<evidence type="ECO:0000256" key="1">
    <source>
        <dbReference type="SAM" id="Phobius"/>
    </source>
</evidence>
<evidence type="ECO:0008006" key="4">
    <source>
        <dbReference type="Google" id="ProtNLM"/>
    </source>
</evidence>
<dbReference type="Gene3D" id="1.20.810.10">
    <property type="entry name" value="Cytochrome Bc1 Complex, Chain C"/>
    <property type="match status" value="1"/>
</dbReference>
<dbReference type="GO" id="GO:0016020">
    <property type="term" value="C:membrane"/>
    <property type="evidence" value="ECO:0007669"/>
    <property type="project" value="InterPro"/>
</dbReference>
<dbReference type="GO" id="GO:0009055">
    <property type="term" value="F:electron transfer activity"/>
    <property type="evidence" value="ECO:0007669"/>
    <property type="project" value="InterPro"/>
</dbReference>
<dbReference type="InterPro" id="IPR036150">
    <property type="entry name" value="Cyt_b/b6_C_sf"/>
</dbReference>
<organism evidence="2 3">
    <name type="scientific">Candidatus Brocadia carolinensis</name>
    <dbReference type="NCBI Taxonomy" id="1004156"/>
    <lineage>
        <taxon>Bacteria</taxon>
        <taxon>Pseudomonadati</taxon>
        <taxon>Planctomycetota</taxon>
        <taxon>Candidatus Brocadiia</taxon>
        <taxon>Candidatus Brocadiales</taxon>
        <taxon>Candidatus Brocadiaceae</taxon>
        <taxon>Candidatus Brocadia</taxon>
    </lineage>
</organism>
<evidence type="ECO:0000313" key="2">
    <source>
        <dbReference type="EMBL" id="OOP56426.1"/>
    </source>
</evidence>
<dbReference type="SUPFAM" id="SSF81648">
    <property type="entry name" value="a domain/subunit of cytochrome bc1 complex (Ubiquinol-cytochrome c reductase)"/>
    <property type="match status" value="1"/>
</dbReference>
<proteinExistence type="predicted"/>
<gene>
    <name evidence="2" type="ORF">AYP45_09085</name>
</gene>
<evidence type="ECO:0000313" key="3">
    <source>
        <dbReference type="Proteomes" id="UP000189681"/>
    </source>
</evidence>
<reference evidence="2 3" key="1">
    <citation type="journal article" date="2017" name="Water Res.">
        <title>Discovery and metagenomic analysis of an anammox bacterial enrichment related to Candidatus "Brocadia caroliniensis" in a full-scale glycerol-fed nitritation-denitritation separate centrate treatment process.</title>
        <authorList>
            <person name="Park H."/>
            <person name="Brotto A.C."/>
            <person name="van Loosdrecht M.C."/>
            <person name="Chandran K."/>
        </authorList>
    </citation>
    <scope>NUCLEOTIDE SEQUENCE [LARGE SCALE GENOMIC DNA]</scope>
    <source>
        <strain evidence="2">26THWARD</strain>
    </source>
</reference>
<keyword evidence="1" id="KW-0812">Transmembrane</keyword>
<dbReference type="GO" id="GO:0016491">
    <property type="term" value="F:oxidoreductase activity"/>
    <property type="evidence" value="ECO:0007669"/>
    <property type="project" value="InterPro"/>
</dbReference>
<dbReference type="AlphaFoldDB" id="A0A1V4ATM5"/>
<comment type="caution">
    <text evidence="2">The sequence shown here is derived from an EMBL/GenBank/DDBJ whole genome shotgun (WGS) entry which is preliminary data.</text>
</comment>
<name>A0A1V4ATM5_9BACT</name>
<feature type="transmembrane region" description="Helical" evidence="1">
    <location>
        <begin position="21"/>
        <end position="44"/>
    </location>
</feature>
<feature type="transmembrane region" description="Helical" evidence="1">
    <location>
        <begin position="128"/>
        <end position="146"/>
    </location>
</feature>
<dbReference type="InterPro" id="IPR027387">
    <property type="entry name" value="Cytb/b6-like_sf"/>
</dbReference>
<dbReference type="Proteomes" id="UP000189681">
    <property type="component" value="Unassembled WGS sequence"/>
</dbReference>
<keyword evidence="1" id="KW-1133">Transmembrane helix</keyword>
<keyword evidence="1" id="KW-0472">Membrane</keyword>
<accession>A0A1V4ATM5</accession>
<sequence length="148" mass="16942">MKDYTKGKSPDMLEPFFPNELLRHIIVSCFLVILEMSAVILFPLPWKAINKPDHIPWFLLPVYKLHKLMHNEVLFISALVLSTLIFVSWPFLVRDTKGNASSLHNAGGQNGSFARQGKERCNLWHRPVLFAIVISTIILLITLCFIKT</sequence>